<dbReference type="Proteomes" id="UP000198945">
    <property type="component" value="Unassembled WGS sequence"/>
</dbReference>
<evidence type="ECO:0000313" key="5">
    <source>
        <dbReference type="EMBL" id="TDX45136.1"/>
    </source>
</evidence>
<dbReference type="EMBL" id="FNEH01000010">
    <property type="protein sequence ID" value="SDI63660.1"/>
    <property type="molecule type" value="Genomic_DNA"/>
</dbReference>
<evidence type="ECO:0000313" key="2">
    <source>
        <dbReference type="EMBL" id="SDI63660.1"/>
    </source>
</evidence>
<reference evidence="2 7" key="1">
    <citation type="submission" date="2016-10" db="EMBL/GenBank/DDBJ databases">
        <authorList>
            <person name="de Groot N.N."/>
        </authorList>
    </citation>
    <scope>NUCLEOTIDE SEQUENCE [LARGE SCALE GENOMIC DNA]</scope>
    <source>
        <strain evidence="2 7">WG7</strain>
    </source>
</reference>
<dbReference type="RefSeq" id="WP_073160009.1">
    <property type="nucleotide sequence ID" value="NZ_FNBJ01000030.1"/>
</dbReference>
<dbReference type="Pfam" id="PF09959">
    <property type="entry name" value="DUF2193"/>
    <property type="match status" value="1"/>
</dbReference>
<dbReference type="EMBL" id="FOHG01000030">
    <property type="protein sequence ID" value="SET14370.1"/>
    <property type="molecule type" value="Genomic_DNA"/>
</dbReference>
<organism evidence="4 10">
    <name type="scientific">Halanaerobium congolense</name>
    <dbReference type="NCBI Taxonomy" id="54121"/>
    <lineage>
        <taxon>Bacteria</taxon>
        <taxon>Bacillati</taxon>
        <taxon>Bacillota</taxon>
        <taxon>Clostridia</taxon>
        <taxon>Halanaerobiales</taxon>
        <taxon>Halanaerobiaceae</taxon>
        <taxon>Halanaerobium</taxon>
    </lineage>
</organism>
<evidence type="ECO:0000313" key="8">
    <source>
        <dbReference type="Proteomes" id="UP000199519"/>
    </source>
</evidence>
<evidence type="ECO:0000313" key="3">
    <source>
        <dbReference type="EMBL" id="SET14370.1"/>
    </source>
</evidence>
<evidence type="ECO:0000313" key="7">
    <source>
        <dbReference type="Proteomes" id="UP000198945"/>
    </source>
</evidence>
<dbReference type="Proteomes" id="UP000295472">
    <property type="component" value="Unassembled WGS sequence"/>
</dbReference>
<dbReference type="Proteomes" id="UP000199519">
    <property type="component" value="Unassembled WGS sequence"/>
</dbReference>
<dbReference type="OrthoDB" id="5860at2"/>
<reference evidence="4 10" key="3">
    <citation type="submission" date="2019-03" db="EMBL/GenBank/DDBJ databases">
        <title>Deep subsurface shale carbon reservoir microbial communities from Ohio and West Virginia, USA.</title>
        <authorList>
            <person name="Wrighton K."/>
        </authorList>
    </citation>
    <scope>NUCLEOTIDE SEQUENCE [LARGE SCALE GENOMIC DNA]</scope>
    <source>
        <strain evidence="4 10">UTICA-S4D12</strain>
    </source>
</reference>
<reference evidence="5 9" key="4">
    <citation type="submission" date="2019-03" db="EMBL/GenBank/DDBJ databases">
        <title>Subsurface microbial communities from deep shales in Ohio and West Virginia, USA.</title>
        <authorList>
            <person name="Wrighton K."/>
        </authorList>
    </citation>
    <scope>NUCLEOTIDE SEQUENCE [LARGE SCALE GENOMIC DNA]</scope>
    <source>
        <strain evidence="5 9">DSMZ 11287</strain>
    </source>
</reference>
<proteinExistence type="predicted"/>
<dbReference type="GeneID" id="57012419"/>
<reference evidence="6 8" key="2">
    <citation type="submission" date="2016-10" db="EMBL/GenBank/DDBJ databases">
        <authorList>
            <person name="Varghese N."/>
            <person name="Submissions S."/>
        </authorList>
    </citation>
    <scope>NUCLEOTIDE SEQUENCE [LARGE SCALE GENOMIC DNA]</scope>
    <source>
        <strain evidence="1 8">WG2</strain>
        <strain evidence="3 6">WG5</strain>
    </source>
</reference>
<dbReference type="InterPro" id="IPR018694">
    <property type="entry name" value="DUF2193"/>
</dbReference>
<dbReference type="STRING" id="54121.SAMN04515653_11016"/>
<sequence>MAANKKIAKKMIDEAVAAQMADVGVFKEKRGAKFTISDAKPYVDAVKNMKAIEGQSKEVIDLHVESVKAHYEILKDLTDTIAPKDDPFVEHYQTPPILEILYEEDPDFRKAAEKFMEQLKNDEALIARESMRRYGGMYGPTCVVDFAFSPGSVSNVVNEVLKNTDIDGDYKKTILAAKSWGMNTSYGIGGAFTEAVEAGKTAAEAAEAEVKTMQMLYDTPVDAQVKLMEDADMDSFDCREYMKRYKEWMKPFVLAAKEAGVHPANIVVVPAYCVGDVGHHIAQSTFNMLKDDVTMEIVEVVSNVMKNTLERGLDKGYDSLYDILSVATGSTAAAVSSMLWDEGFTAPMIIDLLTKRFHNYVNLNPARGQAAELHNVDFMDMIHRGDKIIDDQPIGAGCKVKGIDIDFSPIEESYVLQNTQDYAYPACSISVKFSSLMRLADFPCLLTSEPVTATLMTNIIALDPGSVVAPARYCKDCAVCMYVKKHKHCNWKDTV</sequence>
<evidence type="ECO:0008006" key="11">
    <source>
        <dbReference type="Google" id="ProtNLM"/>
    </source>
</evidence>
<dbReference type="EMBL" id="SOEF01000010">
    <property type="protein sequence ID" value="TDX45136.1"/>
    <property type="molecule type" value="Genomic_DNA"/>
</dbReference>
<name>A0A1M7NT49_9FIRM</name>
<protein>
    <recommendedName>
        <fullName evidence="11">DUF2193 domain-containing protein</fullName>
    </recommendedName>
</protein>
<evidence type="ECO:0000313" key="4">
    <source>
        <dbReference type="EMBL" id="TDS32346.1"/>
    </source>
</evidence>
<dbReference type="EMBL" id="SOAA01000007">
    <property type="protein sequence ID" value="TDS32346.1"/>
    <property type="molecule type" value="Genomic_DNA"/>
</dbReference>
<dbReference type="EMBL" id="FNBJ01000030">
    <property type="protein sequence ID" value="SDF89769.1"/>
    <property type="molecule type" value="Genomic_DNA"/>
</dbReference>
<accession>A0A1M7NT49</accession>
<gene>
    <name evidence="4" type="ORF">BY453_10720</name>
    <name evidence="5" type="ORF">C7954_11026</name>
    <name evidence="1" type="ORF">SAMN04488598_13011</name>
    <name evidence="3" type="ORF">SAMN04515652_13022</name>
    <name evidence="2" type="ORF">SAMN04515654_11064</name>
</gene>
<evidence type="ECO:0000313" key="1">
    <source>
        <dbReference type="EMBL" id="SDF89769.1"/>
    </source>
</evidence>
<evidence type="ECO:0000313" key="9">
    <source>
        <dbReference type="Proteomes" id="UP000295472"/>
    </source>
</evidence>
<keyword evidence="8" id="KW-1185">Reference proteome</keyword>
<dbReference type="AlphaFoldDB" id="A0A1M7NT49"/>
<evidence type="ECO:0000313" key="6">
    <source>
        <dbReference type="Proteomes" id="UP000198612"/>
    </source>
</evidence>
<evidence type="ECO:0000313" key="10">
    <source>
        <dbReference type="Proteomes" id="UP000295758"/>
    </source>
</evidence>
<dbReference type="Proteomes" id="UP000198612">
    <property type="component" value="Unassembled WGS sequence"/>
</dbReference>
<dbReference type="Proteomes" id="UP000295758">
    <property type="component" value="Unassembled WGS sequence"/>
</dbReference>